<protein>
    <submittedName>
        <fullName evidence="3">Uncharacterized protein</fullName>
    </submittedName>
</protein>
<gene>
    <name evidence="3" type="ORF">BDP27DRAFT_1347082</name>
</gene>
<evidence type="ECO:0000256" key="1">
    <source>
        <dbReference type="SAM" id="Coils"/>
    </source>
</evidence>
<proteinExistence type="predicted"/>
<reference evidence="3" key="1">
    <citation type="submission" date="2020-11" db="EMBL/GenBank/DDBJ databases">
        <authorList>
            <consortium name="DOE Joint Genome Institute"/>
            <person name="Ahrendt S."/>
            <person name="Riley R."/>
            <person name="Andreopoulos W."/>
            <person name="Labutti K."/>
            <person name="Pangilinan J."/>
            <person name="Ruiz-Duenas F.J."/>
            <person name="Barrasa J.M."/>
            <person name="Sanchez-Garcia M."/>
            <person name="Camarero S."/>
            <person name="Miyauchi S."/>
            <person name="Serrano A."/>
            <person name="Linde D."/>
            <person name="Babiker R."/>
            <person name="Drula E."/>
            <person name="Ayuso-Fernandez I."/>
            <person name="Pacheco R."/>
            <person name="Padilla G."/>
            <person name="Ferreira P."/>
            <person name="Barriuso J."/>
            <person name="Kellner H."/>
            <person name="Castanera R."/>
            <person name="Alfaro M."/>
            <person name="Ramirez L."/>
            <person name="Pisabarro A.G."/>
            <person name="Kuo A."/>
            <person name="Tritt A."/>
            <person name="Lipzen A."/>
            <person name="He G."/>
            <person name="Yan M."/>
            <person name="Ng V."/>
            <person name="Cullen D."/>
            <person name="Martin F."/>
            <person name="Rosso M.-N."/>
            <person name="Henrissat B."/>
            <person name="Hibbett D."/>
            <person name="Martinez A.T."/>
            <person name="Grigoriev I.V."/>
        </authorList>
    </citation>
    <scope>NUCLEOTIDE SEQUENCE</scope>
    <source>
        <strain evidence="3">AH 40177</strain>
    </source>
</reference>
<sequence>MPPFFFSNIYCPSHSFASVTPYETSLGVSSLCPTPPGRFNFVSLVLSLLQSLRDRTPMSPSNKPLAVTLMAIAAIILPIISLCSIRFYMRQIRTRERERSVMAHQRRAELELNIEQLERNYLAGSEEPFPPYPHRPPSYASEVDCPGGDDLFRKDVKVPAPAHSRQGPERTVFRPRCNLPNASIPRIL</sequence>
<name>A0A9P5P7T6_9AGAR</name>
<dbReference type="AlphaFoldDB" id="A0A9P5P7T6"/>
<dbReference type="EMBL" id="JADNRY010000539">
    <property type="protein sequence ID" value="KAF9042873.1"/>
    <property type="molecule type" value="Genomic_DNA"/>
</dbReference>
<evidence type="ECO:0000313" key="4">
    <source>
        <dbReference type="Proteomes" id="UP000772434"/>
    </source>
</evidence>
<evidence type="ECO:0000256" key="2">
    <source>
        <dbReference type="SAM" id="Phobius"/>
    </source>
</evidence>
<keyword evidence="2" id="KW-0472">Membrane</keyword>
<comment type="caution">
    <text evidence="3">The sequence shown here is derived from an EMBL/GenBank/DDBJ whole genome shotgun (WGS) entry which is preliminary data.</text>
</comment>
<feature type="coiled-coil region" evidence="1">
    <location>
        <begin position="100"/>
        <end position="127"/>
    </location>
</feature>
<accession>A0A9P5P7T6</accession>
<keyword evidence="2" id="KW-1133">Transmembrane helix</keyword>
<dbReference type="Proteomes" id="UP000772434">
    <property type="component" value="Unassembled WGS sequence"/>
</dbReference>
<keyword evidence="1" id="KW-0175">Coiled coil</keyword>
<organism evidence="3 4">
    <name type="scientific">Rhodocollybia butyracea</name>
    <dbReference type="NCBI Taxonomy" id="206335"/>
    <lineage>
        <taxon>Eukaryota</taxon>
        <taxon>Fungi</taxon>
        <taxon>Dikarya</taxon>
        <taxon>Basidiomycota</taxon>
        <taxon>Agaricomycotina</taxon>
        <taxon>Agaricomycetes</taxon>
        <taxon>Agaricomycetidae</taxon>
        <taxon>Agaricales</taxon>
        <taxon>Marasmiineae</taxon>
        <taxon>Omphalotaceae</taxon>
        <taxon>Rhodocollybia</taxon>
    </lineage>
</organism>
<evidence type="ECO:0000313" key="3">
    <source>
        <dbReference type="EMBL" id="KAF9042873.1"/>
    </source>
</evidence>
<keyword evidence="4" id="KW-1185">Reference proteome</keyword>
<keyword evidence="2" id="KW-0812">Transmembrane</keyword>
<feature type="transmembrane region" description="Helical" evidence="2">
    <location>
        <begin position="65"/>
        <end position="89"/>
    </location>
</feature>